<feature type="transmembrane region" description="Helical" evidence="10">
    <location>
        <begin position="12"/>
        <end position="32"/>
    </location>
</feature>
<evidence type="ECO:0000256" key="2">
    <source>
        <dbReference type="ARBA" id="ARBA00008574"/>
    </source>
</evidence>
<dbReference type="GO" id="GO:0005794">
    <property type="term" value="C:Golgi apparatus"/>
    <property type="evidence" value="ECO:0007669"/>
    <property type="project" value="TreeGrafter"/>
</dbReference>
<comment type="catalytic activity">
    <reaction evidence="10">
        <text>L-cysteinyl-[protein] + hexadecanoyl-CoA = S-hexadecanoyl-L-cysteinyl-[protein] + CoA</text>
        <dbReference type="Rhea" id="RHEA:36683"/>
        <dbReference type="Rhea" id="RHEA-COMP:10131"/>
        <dbReference type="Rhea" id="RHEA-COMP:11032"/>
        <dbReference type="ChEBI" id="CHEBI:29950"/>
        <dbReference type="ChEBI" id="CHEBI:57287"/>
        <dbReference type="ChEBI" id="CHEBI:57379"/>
        <dbReference type="ChEBI" id="CHEBI:74151"/>
        <dbReference type="EC" id="2.3.1.225"/>
    </reaction>
</comment>
<dbReference type="Proteomes" id="UP001146793">
    <property type="component" value="Unassembled WGS sequence"/>
</dbReference>
<evidence type="ECO:0000256" key="3">
    <source>
        <dbReference type="ARBA" id="ARBA00022679"/>
    </source>
</evidence>
<evidence type="ECO:0000256" key="9">
    <source>
        <dbReference type="ARBA" id="ARBA00023315"/>
    </source>
</evidence>
<keyword evidence="8" id="KW-0449">Lipoprotein</keyword>
<keyword evidence="3 10" id="KW-0808">Transferase</keyword>
<name>A0AAV8A5L6_9EUKA</name>
<evidence type="ECO:0000259" key="11">
    <source>
        <dbReference type="Pfam" id="PF01529"/>
    </source>
</evidence>
<evidence type="ECO:0000259" key="12">
    <source>
        <dbReference type="Pfam" id="PF14204"/>
    </source>
</evidence>
<keyword evidence="9 10" id="KW-0012">Acyltransferase</keyword>
<reference evidence="13" key="1">
    <citation type="submission" date="2022-08" db="EMBL/GenBank/DDBJ databases">
        <title>Novel sulphate-reducing endosymbionts in the free-living metamonad Anaeramoeba.</title>
        <authorList>
            <person name="Jerlstrom-Hultqvist J."/>
            <person name="Cepicka I."/>
            <person name="Gallot-Lavallee L."/>
            <person name="Salas-Leiva D."/>
            <person name="Curtis B.A."/>
            <person name="Zahonova K."/>
            <person name="Pipaliya S."/>
            <person name="Dacks J."/>
            <person name="Roger A.J."/>
        </authorList>
    </citation>
    <scope>NUCLEOTIDE SEQUENCE</scope>
    <source>
        <strain evidence="13">Busselton2</strain>
    </source>
</reference>
<dbReference type="Pfam" id="PF01529">
    <property type="entry name" value="DHHC"/>
    <property type="match status" value="1"/>
</dbReference>
<comment type="subcellular location">
    <subcellularLocation>
        <location evidence="1">Endomembrane system</location>
        <topology evidence="1">Multi-pass membrane protein</topology>
    </subcellularLocation>
</comment>
<dbReference type="Gene3D" id="3.30.420.100">
    <property type="match status" value="1"/>
</dbReference>
<dbReference type="GO" id="GO:0006612">
    <property type="term" value="P:protein targeting to membrane"/>
    <property type="evidence" value="ECO:0007669"/>
    <property type="project" value="TreeGrafter"/>
</dbReference>
<dbReference type="PANTHER" id="PTHR22883">
    <property type="entry name" value="ZINC FINGER DHHC DOMAIN CONTAINING PROTEIN"/>
    <property type="match status" value="1"/>
</dbReference>
<proteinExistence type="inferred from homology"/>
<accession>A0AAV8A5L6</accession>
<dbReference type="InterPro" id="IPR001594">
    <property type="entry name" value="Palmitoyltrfase_DHHC"/>
</dbReference>
<dbReference type="AlphaFoldDB" id="A0AAV8A5L6"/>
<gene>
    <name evidence="13" type="ORF">M0812_05765</name>
</gene>
<evidence type="ECO:0000256" key="10">
    <source>
        <dbReference type="RuleBase" id="RU079119"/>
    </source>
</evidence>
<comment type="domain">
    <text evidence="10">The DHHC domain is required for palmitoyltransferase activity.</text>
</comment>
<keyword evidence="5 10" id="KW-1133">Transmembrane helix</keyword>
<evidence type="ECO:0000313" key="13">
    <source>
        <dbReference type="EMBL" id="KAJ3449611.1"/>
    </source>
</evidence>
<dbReference type="GO" id="GO:0019706">
    <property type="term" value="F:protein-cysteine S-palmitoyltransferase activity"/>
    <property type="evidence" value="ECO:0007669"/>
    <property type="project" value="UniProtKB-EC"/>
</dbReference>
<organism evidence="13 14">
    <name type="scientific">Anaeramoeba flamelloides</name>
    <dbReference type="NCBI Taxonomy" id="1746091"/>
    <lineage>
        <taxon>Eukaryota</taxon>
        <taxon>Metamonada</taxon>
        <taxon>Anaeramoebidae</taxon>
        <taxon>Anaeramoeba</taxon>
    </lineage>
</organism>
<comment type="caution">
    <text evidence="13">The sequence shown here is derived from an EMBL/GenBank/DDBJ whole genome shotgun (WGS) entry which is preliminary data.</text>
</comment>
<keyword evidence="6 10" id="KW-0472">Membrane</keyword>
<keyword evidence="7" id="KW-0564">Palmitate</keyword>
<protein>
    <recommendedName>
        <fullName evidence="10">Palmitoyltransferase</fullName>
        <ecNumber evidence="10">2.3.1.225</ecNumber>
    </recommendedName>
</protein>
<dbReference type="EC" id="2.3.1.225" evidence="10"/>
<dbReference type="PROSITE" id="PS50216">
    <property type="entry name" value="DHHC"/>
    <property type="match status" value="1"/>
</dbReference>
<feature type="domain" description="Large ribosomal subunit protein uL18 C-terminal eukaryotes" evidence="12">
    <location>
        <begin position="215"/>
        <end position="263"/>
    </location>
</feature>
<evidence type="ECO:0000256" key="4">
    <source>
        <dbReference type="ARBA" id="ARBA00022692"/>
    </source>
</evidence>
<dbReference type="InterPro" id="IPR025607">
    <property type="entry name" value="Ribosomal_uL18_C_euk"/>
</dbReference>
<dbReference type="EMBL" id="JANTQA010000012">
    <property type="protein sequence ID" value="KAJ3449611.1"/>
    <property type="molecule type" value="Genomic_DNA"/>
</dbReference>
<evidence type="ECO:0000256" key="1">
    <source>
        <dbReference type="ARBA" id="ARBA00004127"/>
    </source>
</evidence>
<evidence type="ECO:0000256" key="7">
    <source>
        <dbReference type="ARBA" id="ARBA00023139"/>
    </source>
</evidence>
<evidence type="ECO:0000313" key="14">
    <source>
        <dbReference type="Proteomes" id="UP001146793"/>
    </source>
</evidence>
<comment type="similarity">
    <text evidence="2 10">Belongs to the DHHC palmitoyltransferase family.</text>
</comment>
<dbReference type="GO" id="GO:0005783">
    <property type="term" value="C:endoplasmic reticulum"/>
    <property type="evidence" value="ECO:0007669"/>
    <property type="project" value="TreeGrafter"/>
</dbReference>
<evidence type="ECO:0000256" key="8">
    <source>
        <dbReference type="ARBA" id="ARBA00023288"/>
    </source>
</evidence>
<evidence type="ECO:0000256" key="6">
    <source>
        <dbReference type="ARBA" id="ARBA00023136"/>
    </source>
</evidence>
<dbReference type="PANTHER" id="PTHR22883:SF301">
    <property type="entry name" value="PALMITOYLTRANSFERASE ZDHHC12"/>
    <property type="match status" value="1"/>
</dbReference>
<evidence type="ECO:0000256" key="5">
    <source>
        <dbReference type="ARBA" id="ARBA00022989"/>
    </source>
</evidence>
<feature type="transmembrane region" description="Helical" evidence="10">
    <location>
        <begin position="44"/>
        <end position="64"/>
    </location>
</feature>
<sequence length="289" mass="34234">MRINRAFLESVVARVGVFMLTAFYLLIVSIFSENDLSRSLKEGSHIYAKVFFTYFAITTFFYLLTWRDPGYVLPIEINLQEEFKENEIENGNVNENEIGLGIGIEGEVELGLGLSETETNENILLQYHSLTTNNFKTQDSEDNTILIQNDQTLHYDYQEEQPALRYCKFCDLWQPLRSKHCVQCEKCVLRYENNKYQKQFSKYIDNNVEPGQVIGMYLKAHKLIGENPVFEKKNKKKAYGKQPDSSVKRLTLEERKERARQKIIVAFQGMEKLEEERKNKRRRRRRRWR</sequence>
<feature type="domain" description="Palmitoyltransferase DHHC" evidence="11">
    <location>
        <begin position="163"/>
        <end position="191"/>
    </location>
</feature>
<dbReference type="Pfam" id="PF14204">
    <property type="entry name" value="Ribosomal_L18_c"/>
    <property type="match status" value="1"/>
</dbReference>
<dbReference type="InterPro" id="IPR039859">
    <property type="entry name" value="PFA4/ZDH16/20/ERF2-like"/>
</dbReference>
<keyword evidence="4 10" id="KW-0812">Transmembrane</keyword>